<dbReference type="Proteomes" id="UP001151760">
    <property type="component" value="Unassembled WGS sequence"/>
</dbReference>
<evidence type="ECO:0008006" key="4">
    <source>
        <dbReference type="Google" id="ProtNLM"/>
    </source>
</evidence>
<sequence length="338" mass="39127">MGGSSSQPQPSQPPRSPINAFSLEELYTPDFLENTAYWQEPNPYEATGEQVATSPTKKKKATRNRQNRLTQTDDAPRQIARTTEEEIALAKGWKAVSENSDRGNARKKDGFWVEVMEYMESKTKMEGRRTYDMVLEKWKSMRPAVVRFCGVYNNVMRMAQESGAGDEDYVQKAMIHYQAETRLPFKFRHCWDVLKDSPKFADIAFPNLSQRSQGSNKRHMSSGSSSFNPEFGDASINLNNTIAGDDEVVADDDEVQEIRRPLVVNKMTAVEVEQREKFIELKRREVECREREIVATEYRAQQEDMKLYLHPYDHLTGEKRLAWEEIRAKIKAKYNLQF</sequence>
<gene>
    <name evidence="2" type="ORF">Tco_0801784</name>
</gene>
<feature type="compositionally biased region" description="Basic residues" evidence="1">
    <location>
        <begin position="56"/>
        <end position="66"/>
    </location>
</feature>
<dbReference type="EMBL" id="BQNB010011761">
    <property type="protein sequence ID" value="GJS94816.1"/>
    <property type="molecule type" value="Genomic_DNA"/>
</dbReference>
<dbReference type="PANTHER" id="PTHR45023:SF4">
    <property type="entry name" value="GLYCINE-RICH PROTEIN-RELATED"/>
    <property type="match status" value="1"/>
</dbReference>
<name>A0ABQ4ZZM8_9ASTR</name>
<feature type="region of interest" description="Disordered" evidence="1">
    <location>
        <begin position="1"/>
        <end position="80"/>
    </location>
</feature>
<evidence type="ECO:0000313" key="2">
    <source>
        <dbReference type="EMBL" id="GJS94816.1"/>
    </source>
</evidence>
<evidence type="ECO:0000313" key="3">
    <source>
        <dbReference type="Proteomes" id="UP001151760"/>
    </source>
</evidence>
<reference evidence="2" key="1">
    <citation type="journal article" date="2022" name="Int. J. Mol. Sci.">
        <title>Draft Genome of Tanacetum Coccineum: Genomic Comparison of Closely Related Tanacetum-Family Plants.</title>
        <authorList>
            <person name="Yamashiro T."/>
            <person name="Shiraishi A."/>
            <person name="Nakayama K."/>
            <person name="Satake H."/>
        </authorList>
    </citation>
    <scope>NUCLEOTIDE SEQUENCE</scope>
</reference>
<protein>
    <recommendedName>
        <fullName evidence="4">No apical meristem-associated C-terminal domain-containing protein</fullName>
    </recommendedName>
</protein>
<proteinExistence type="predicted"/>
<evidence type="ECO:0000256" key="1">
    <source>
        <dbReference type="SAM" id="MobiDB-lite"/>
    </source>
</evidence>
<keyword evidence="3" id="KW-1185">Reference proteome</keyword>
<accession>A0ABQ4ZZM8</accession>
<comment type="caution">
    <text evidence="2">The sequence shown here is derived from an EMBL/GenBank/DDBJ whole genome shotgun (WGS) entry which is preliminary data.</text>
</comment>
<reference evidence="2" key="2">
    <citation type="submission" date="2022-01" db="EMBL/GenBank/DDBJ databases">
        <authorList>
            <person name="Yamashiro T."/>
            <person name="Shiraishi A."/>
            <person name="Satake H."/>
            <person name="Nakayama K."/>
        </authorList>
    </citation>
    <scope>NUCLEOTIDE SEQUENCE</scope>
</reference>
<organism evidence="2 3">
    <name type="scientific">Tanacetum coccineum</name>
    <dbReference type="NCBI Taxonomy" id="301880"/>
    <lineage>
        <taxon>Eukaryota</taxon>
        <taxon>Viridiplantae</taxon>
        <taxon>Streptophyta</taxon>
        <taxon>Embryophyta</taxon>
        <taxon>Tracheophyta</taxon>
        <taxon>Spermatophyta</taxon>
        <taxon>Magnoliopsida</taxon>
        <taxon>eudicotyledons</taxon>
        <taxon>Gunneridae</taxon>
        <taxon>Pentapetalae</taxon>
        <taxon>asterids</taxon>
        <taxon>campanulids</taxon>
        <taxon>Asterales</taxon>
        <taxon>Asteraceae</taxon>
        <taxon>Asteroideae</taxon>
        <taxon>Anthemideae</taxon>
        <taxon>Anthemidinae</taxon>
        <taxon>Tanacetum</taxon>
    </lineage>
</organism>
<dbReference type="PANTHER" id="PTHR45023">
    <property type="match status" value="1"/>
</dbReference>